<feature type="domain" description="DUF5118" evidence="3">
    <location>
        <begin position="39"/>
        <end position="74"/>
    </location>
</feature>
<dbReference type="CDD" id="cd04276">
    <property type="entry name" value="ZnMc_MMP_like_2"/>
    <property type="match status" value="1"/>
</dbReference>
<dbReference type="Pfam" id="PF16313">
    <property type="entry name" value="DUF4953"/>
    <property type="match status" value="1"/>
</dbReference>
<dbReference type="InterPro" id="IPR033413">
    <property type="entry name" value="DUF5117"/>
</dbReference>
<evidence type="ECO:0000259" key="1">
    <source>
        <dbReference type="Pfam" id="PF16313"/>
    </source>
</evidence>
<gene>
    <name evidence="4" type="ORF">DWZ68_10540</name>
</gene>
<dbReference type="InterPro" id="IPR024079">
    <property type="entry name" value="MetalloPept_cat_dom_sf"/>
</dbReference>
<protein>
    <submittedName>
        <fullName evidence="4">DUF5117 domain-containing protein</fullName>
    </submittedName>
</protein>
<dbReference type="EMBL" id="QRPV01000011">
    <property type="protein sequence ID" value="RHM42701.1"/>
    <property type="molecule type" value="Genomic_DNA"/>
</dbReference>
<evidence type="ECO:0000259" key="2">
    <source>
        <dbReference type="Pfam" id="PF17148"/>
    </source>
</evidence>
<accession>A0A415QHH1</accession>
<sequence length="785" mass="90505">MWKKIEFILLFSIGLCFHSIAQQEIDAFFDSRPSEDSLKVIPGMFTTYRQGEQIFWEIPDSLLGCDMFVTTTILESAAVKKRDEDRRYGYSGDFFGPMIVCFRKEGDEVLLQVPLCDRVGVDPGKGGIHHVARQRGDFMLNEVLPVQAKTSSSVLVEVSRLLMNNPLFNLSPFGFELKMGMVESKKNRIGEIKGFPENILIRSSRSFSVEEYPVGGGNGFGDRYTTSWEIGVCLALLPRQPLERRQKNRDVGYFSFSKTDFSKSRFALSQVSCVKRWRLVPRDLEAYSRGELVEPEKPIVFYVDRKTPSRWVPYFIEAVNAWQEAFERIGFKNAIRGELAPTPEENPDFSEYDTRYSFISWKASPVRNAYGPSTVDPRSGEIMTSHVGIFSSVSDLVQQWYFAQCGANDKLARETVMPDSLLGELVKMVVSHEIGHTLGLEHNFIGSSLYSVEQLRDNAFLDKHGMGSSIMDYMRFNYVAREWDRIPLRNRVVRIGEYDCFAIDWGYRYLPDRTGEEWNEWVKQESRDSSKRFEGGVDIRAQSEDLGNDHVEFNSLGIENLKRLMNMADVWKFTDRQSYHIVKSRFRGMLQQYSLFVDHVLLDIGGILKCEGDTTRFYKPVSRDYMSRVMTFLGQYVLAPCDWLYREDLGESLGEDTRTLMNSFYQTTMERLVGKLATIARVEEYMPGEVYTVDEYLGELHRWIFREWRENTAVSDACYVIQSAYVKELKALLEKTEYVPSQVLVKGMEEMGKILEEGRNYMAGLEGKEKRRVALLLESIESLQN</sequence>
<organism evidence="4 5">
    <name type="scientific">Butyricimonas virosa</name>
    <dbReference type="NCBI Taxonomy" id="544645"/>
    <lineage>
        <taxon>Bacteria</taxon>
        <taxon>Pseudomonadati</taxon>
        <taxon>Bacteroidota</taxon>
        <taxon>Bacteroidia</taxon>
        <taxon>Bacteroidales</taxon>
        <taxon>Odoribacteraceae</taxon>
        <taxon>Butyricimonas</taxon>
    </lineage>
</organism>
<name>A0A415QHH1_9BACT</name>
<evidence type="ECO:0000259" key="3">
    <source>
        <dbReference type="Pfam" id="PF17162"/>
    </source>
</evidence>
<dbReference type="Proteomes" id="UP000286038">
    <property type="component" value="Unassembled WGS sequence"/>
</dbReference>
<feature type="domain" description="EcxA zinc-binding" evidence="1">
    <location>
        <begin position="416"/>
        <end position="710"/>
    </location>
</feature>
<dbReference type="InterPro" id="IPR034032">
    <property type="entry name" value="Zn_MMP-like_bac"/>
</dbReference>
<dbReference type="InterPro" id="IPR033428">
    <property type="entry name" value="DUF5118"/>
</dbReference>
<dbReference type="InterPro" id="IPR032534">
    <property type="entry name" value="EcxA_zinc-bd"/>
</dbReference>
<dbReference type="Pfam" id="PF17162">
    <property type="entry name" value="DUF5118"/>
    <property type="match status" value="1"/>
</dbReference>
<evidence type="ECO:0000313" key="4">
    <source>
        <dbReference type="EMBL" id="RHM42701.1"/>
    </source>
</evidence>
<dbReference type="RefSeq" id="WP_118450096.1">
    <property type="nucleotide sequence ID" value="NZ_CABJDM010000011.1"/>
</dbReference>
<proteinExistence type="predicted"/>
<dbReference type="AlphaFoldDB" id="A0A415QHH1"/>
<dbReference type="SUPFAM" id="SSF55486">
    <property type="entry name" value="Metalloproteases ('zincins'), catalytic domain"/>
    <property type="match status" value="1"/>
</dbReference>
<dbReference type="Pfam" id="PF17148">
    <property type="entry name" value="DUF5117"/>
    <property type="match status" value="1"/>
</dbReference>
<dbReference type="GO" id="GO:0008237">
    <property type="term" value="F:metallopeptidase activity"/>
    <property type="evidence" value="ECO:0007669"/>
    <property type="project" value="InterPro"/>
</dbReference>
<dbReference type="PANTHER" id="PTHR38478:SF1">
    <property type="entry name" value="ZINC DEPENDENT METALLOPROTEASE DOMAIN LIPOPROTEIN"/>
    <property type="match status" value="1"/>
</dbReference>
<dbReference type="Gene3D" id="3.40.390.10">
    <property type="entry name" value="Collagenase (Catalytic Domain)"/>
    <property type="match status" value="1"/>
</dbReference>
<reference evidence="4 5" key="1">
    <citation type="submission" date="2018-08" db="EMBL/GenBank/DDBJ databases">
        <title>A genome reference for cultivated species of the human gut microbiota.</title>
        <authorList>
            <person name="Zou Y."/>
            <person name="Xue W."/>
            <person name="Luo G."/>
        </authorList>
    </citation>
    <scope>NUCLEOTIDE SEQUENCE [LARGE SCALE GENOMIC DNA]</scope>
    <source>
        <strain evidence="4 5">AF34-33</strain>
    </source>
</reference>
<evidence type="ECO:0000313" key="5">
    <source>
        <dbReference type="Proteomes" id="UP000286038"/>
    </source>
</evidence>
<feature type="domain" description="DUF5117" evidence="2">
    <location>
        <begin position="96"/>
        <end position="282"/>
    </location>
</feature>
<comment type="caution">
    <text evidence="4">The sequence shown here is derived from an EMBL/GenBank/DDBJ whole genome shotgun (WGS) entry which is preliminary data.</text>
</comment>
<dbReference type="PANTHER" id="PTHR38478">
    <property type="entry name" value="PEPTIDASE M1A AND M12B"/>
    <property type="match status" value="1"/>
</dbReference>